<comment type="subunit">
    <text evidence="6">Consists of a catalytic RNA component (M1 or rnpB) and a protein subunit.</text>
</comment>
<sequence length="137" mass="15355">MLIAAVMQEPRPDAASSCAFPKGNRLLKAAEFQQVFQQGRKIVSSELVIYVLAREATGSRLGMAVSRKVGKSVHRSRIKRLLREAFRLNQMHWPACDLVVVARPGARQLTLELATRRLQEAVKIRRAALPLVKNQDV</sequence>
<evidence type="ECO:0000256" key="6">
    <source>
        <dbReference type="HAMAP-Rule" id="MF_00227"/>
    </source>
</evidence>
<dbReference type="RefSeq" id="WP_341370690.1">
    <property type="nucleotide sequence ID" value="NZ_JBBPCO010000006.1"/>
</dbReference>
<dbReference type="NCBIfam" id="TIGR00188">
    <property type="entry name" value="rnpA"/>
    <property type="match status" value="1"/>
</dbReference>
<comment type="catalytic activity">
    <reaction evidence="6">
        <text>Endonucleolytic cleavage of RNA, removing 5'-extranucleotides from tRNA precursor.</text>
        <dbReference type="EC" id="3.1.26.5"/>
    </reaction>
</comment>
<comment type="function">
    <text evidence="6">RNaseP catalyzes the removal of the 5'-leader sequence from pre-tRNA to produce the mature 5'-terminus. It can also cleave other RNA substrates such as 4.5S RNA. The protein component plays an auxiliary but essential role in vivo by binding to the 5'-leader sequence and broadening the substrate specificity of the ribozyme.</text>
</comment>
<evidence type="ECO:0000256" key="1">
    <source>
        <dbReference type="ARBA" id="ARBA00022694"/>
    </source>
</evidence>
<protein>
    <recommendedName>
        <fullName evidence="6 7">Ribonuclease P protein component</fullName>
        <shortName evidence="6">RNase P protein</shortName>
        <shortName evidence="6">RNaseP protein</shortName>
        <ecNumber evidence="6 7">3.1.26.5</ecNumber>
    </recommendedName>
    <alternativeName>
        <fullName evidence="6">Protein C5</fullName>
    </alternativeName>
</protein>
<dbReference type="InterPro" id="IPR014721">
    <property type="entry name" value="Ribsml_uS5_D2-typ_fold_subgr"/>
</dbReference>
<gene>
    <name evidence="6 8" type="primary">rnpA</name>
    <name evidence="8" type="ORF">WOB96_07640</name>
</gene>
<dbReference type="EC" id="3.1.26.5" evidence="6 7"/>
<evidence type="ECO:0000313" key="8">
    <source>
        <dbReference type="EMBL" id="MEK8089637.1"/>
    </source>
</evidence>
<dbReference type="EMBL" id="JBBPCO010000006">
    <property type="protein sequence ID" value="MEK8089637.1"/>
    <property type="molecule type" value="Genomic_DNA"/>
</dbReference>
<evidence type="ECO:0000256" key="3">
    <source>
        <dbReference type="ARBA" id="ARBA00022759"/>
    </source>
</evidence>
<proteinExistence type="inferred from homology"/>
<evidence type="ECO:0000256" key="4">
    <source>
        <dbReference type="ARBA" id="ARBA00022801"/>
    </source>
</evidence>
<evidence type="ECO:0000256" key="2">
    <source>
        <dbReference type="ARBA" id="ARBA00022722"/>
    </source>
</evidence>
<evidence type="ECO:0000313" key="9">
    <source>
        <dbReference type="Proteomes" id="UP001446205"/>
    </source>
</evidence>
<dbReference type="InterPro" id="IPR020568">
    <property type="entry name" value="Ribosomal_Su5_D2-typ_SF"/>
</dbReference>
<keyword evidence="2 6" id="KW-0540">Nuclease</keyword>
<dbReference type="SUPFAM" id="SSF54211">
    <property type="entry name" value="Ribosomal protein S5 domain 2-like"/>
    <property type="match status" value="1"/>
</dbReference>
<keyword evidence="4 6" id="KW-0378">Hydrolase</keyword>
<keyword evidence="3 6" id="KW-0255">Endonuclease</keyword>
<comment type="similarity">
    <text evidence="6">Belongs to the RnpA family.</text>
</comment>
<dbReference type="GO" id="GO:0004526">
    <property type="term" value="F:ribonuclease P activity"/>
    <property type="evidence" value="ECO:0007669"/>
    <property type="project" value="UniProtKB-EC"/>
</dbReference>
<keyword evidence="1 6" id="KW-0819">tRNA processing</keyword>
<accession>A0ABU9D9Y7</accession>
<reference evidence="8 9" key="1">
    <citation type="submission" date="2024-04" db="EMBL/GenBank/DDBJ databases">
        <authorList>
            <person name="Abashina T."/>
            <person name="Shaikin A."/>
        </authorList>
    </citation>
    <scope>NUCLEOTIDE SEQUENCE [LARGE SCALE GENOMIC DNA]</scope>
    <source>
        <strain evidence="8 9">AAFK</strain>
    </source>
</reference>
<dbReference type="PANTHER" id="PTHR33992">
    <property type="entry name" value="RIBONUCLEASE P PROTEIN COMPONENT"/>
    <property type="match status" value="1"/>
</dbReference>
<dbReference type="InterPro" id="IPR000100">
    <property type="entry name" value="RNase_P"/>
</dbReference>
<keyword evidence="5 6" id="KW-0694">RNA-binding</keyword>
<dbReference type="Proteomes" id="UP001446205">
    <property type="component" value="Unassembled WGS sequence"/>
</dbReference>
<keyword evidence="9" id="KW-1185">Reference proteome</keyword>
<dbReference type="Pfam" id="PF00825">
    <property type="entry name" value="Ribonuclease_P"/>
    <property type="match status" value="1"/>
</dbReference>
<organism evidence="8 9">
    <name type="scientific">Thermithiobacillus plumbiphilus</name>
    <dbReference type="NCBI Taxonomy" id="1729899"/>
    <lineage>
        <taxon>Bacteria</taxon>
        <taxon>Pseudomonadati</taxon>
        <taxon>Pseudomonadota</taxon>
        <taxon>Acidithiobacillia</taxon>
        <taxon>Acidithiobacillales</taxon>
        <taxon>Thermithiobacillaceae</taxon>
        <taxon>Thermithiobacillus</taxon>
    </lineage>
</organism>
<dbReference type="PANTHER" id="PTHR33992:SF1">
    <property type="entry name" value="RIBONUCLEASE P PROTEIN COMPONENT"/>
    <property type="match status" value="1"/>
</dbReference>
<evidence type="ECO:0000256" key="5">
    <source>
        <dbReference type="ARBA" id="ARBA00022884"/>
    </source>
</evidence>
<name>A0ABU9D9Y7_9PROT</name>
<evidence type="ECO:0000256" key="7">
    <source>
        <dbReference type="NCBIfam" id="TIGR00188"/>
    </source>
</evidence>
<dbReference type="Gene3D" id="3.30.230.10">
    <property type="match status" value="1"/>
</dbReference>
<dbReference type="HAMAP" id="MF_00227">
    <property type="entry name" value="RNase_P"/>
    <property type="match status" value="1"/>
</dbReference>
<comment type="caution">
    <text evidence="8">The sequence shown here is derived from an EMBL/GenBank/DDBJ whole genome shotgun (WGS) entry which is preliminary data.</text>
</comment>